<reference evidence="1 2" key="1">
    <citation type="submission" date="2019-03" db="EMBL/GenBank/DDBJ databases">
        <title>Genomic Encyclopedia of Type Strains, Phase IV (KMG-IV): sequencing the most valuable type-strain genomes for metagenomic binning, comparative biology and taxonomic classification.</title>
        <authorList>
            <person name="Goeker M."/>
        </authorList>
    </citation>
    <scope>NUCLEOTIDE SEQUENCE [LARGE SCALE GENOMIC DNA]</scope>
    <source>
        <strain evidence="1 2">DSM 2286</strain>
    </source>
</reference>
<dbReference type="EMBL" id="SMMU01000035">
    <property type="protein sequence ID" value="TCL22066.1"/>
    <property type="molecule type" value="Genomic_DNA"/>
</dbReference>
<dbReference type="RefSeq" id="WP_131299488.1">
    <property type="nucleotide sequence ID" value="NZ_JBHLST010000030.1"/>
</dbReference>
<organism evidence="1 2">
    <name type="scientific">Azotobacter chroococcum</name>
    <dbReference type="NCBI Taxonomy" id="353"/>
    <lineage>
        <taxon>Bacteria</taxon>
        <taxon>Pseudomonadati</taxon>
        <taxon>Pseudomonadota</taxon>
        <taxon>Gammaproteobacteria</taxon>
        <taxon>Pseudomonadales</taxon>
        <taxon>Pseudomonadaceae</taxon>
        <taxon>Azotobacter</taxon>
    </lineage>
</organism>
<dbReference type="AlphaFoldDB" id="A0A4R1P677"/>
<sequence>MFDTDEILQQREDQARLLKRQRIDDVRQQMGSLSGRRFVWSLLVATRFEARSTLFDTHGGRQSYLLGAYEVGRALSEEIRTLCPEQYLLMVQENTKQPDEVPE</sequence>
<gene>
    <name evidence="1" type="ORF">EV691_13515</name>
</gene>
<accession>A0A4R1P677</accession>
<name>A0A4R1P677_9GAMM</name>
<proteinExistence type="predicted"/>
<comment type="caution">
    <text evidence="1">The sequence shown here is derived from an EMBL/GenBank/DDBJ whole genome shotgun (WGS) entry which is preliminary data.</text>
</comment>
<evidence type="ECO:0000313" key="1">
    <source>
        <dbReference type="EMBL" id="TCL22066.1"/>
    </source>
</evidence>
<protein>
    <submittedName>
        <fullName evidence="1">Uncharacterized protein</fullName>
    </submittedName>
</protein>
<dbReference type="Proteomes" id="UP000295169">
    <property type="component" value="Unassembled WGS sequence"/>
</dbReference>
<evidence type="ECO:0000313" key="2">
    <source>
        <dbReference type="Proteomes" id="UP000295169"/>
    </source>
</evidence>